<feature type="compositionally biased region" description="Basic and acidic residues" evidence="6">
    <location>
        <begin position="40"/>
        <end position="66"/>
    </location>
</feature>
<dbReference type="Gene3D" id="3.30.160.60">
    <property type="entry name" value="Classic Zinc Finger"/>
    <property type="match status" value="1"/>
</dbReference>
<reference evidence="8" key="2">
    <citation type="submission" date="2025-08" db="UniProtKB">
        <authorList>
            <consortium name="Ensembl"/>
        </authorList>
    </citation>
    <scope>IDENTIFICATION</scope>
</reference>
<dbReference type="SUPFAM" id="SSF57667">
    <property type="entry name" value="beta-beta-alpha zinc fingers"/>
    <property type="match status" value="1"/>
</dbReference>
<feature type="region of interest" description="Disordered" evidence="6">
    <location>
        <begin position="1"/>
        <end position="70"/>
    </location>
</feature>
<evidence type="ECO:0000256" key="6">
    <source>
        <dbReference type="SAM" id="MobiDB-lite"/>
    </source>
</evidence>
<dbReference type="GO" id="GO:0003676">
    <property type="term" value="F:nucleic acid binding"/>
    <property type="evidence" value="ECO:0007669"/>
    <property type="project" value="InterPro"/>
</dbReference>
<reference evidence="8 9" key="1">
    <citation type="journal article" date="2010" name="Nature">
        <title>The sequence and de novo assembly of the giant panda genome.</title>
        <authorList>
            <person name="Li R."/>
            <person name="Fan W."/>
            <person name="Tian G."/>
            <person name="Zhu H."/>
            <person name="He L."/>
            <person name="Cai J."/>
            <person name="Huang Q."/>
            <person name="Cai Q."/>
            <person name="Li B."/>
            <person name="Bai Y."/>
            <person name="Zhang Z."/>
            <person name="Zhang Y."/>
            <person name="Wang W."/>
            <person name="Li J."/>
            <person name="Wei F."/>
            <person name="Li H."/>
            <person name="Jian M."/>
            <person name="Li J."/>
            <person name="Zhang Z."/>
            <person name="Nielsen R."/>
            <person name="Li D."/>
            <person name="Gu W."/>
            <person name="Yang Z."/>
            <person name="Xuan Z."/>
            <person name="Ryder O.A."/>
            <person name="Leung F.C."/>
            <person name="Zhou Y."/>
            <person name="Cao J."/>
            <person name="Sun X."/>
            <person name="Fu Y."/>
            <person name="Fang X."/>
            <person name="Guo X."/>
            <person name="Wang B."/>
            <person name="Hou R."/>
            <person name="Shen F."/>
            <person name="Mu B."/>
            <person name="Ni P."/>
            <person name="Lin R."/>
            <person name="Qian W."/>
            <person name="Wang G."/>
            <person name="Yu C."/>
            <person name="Nie W."/>
            <person name="Wang J."/>
            <person name="Wu Z."/>
            <person name="Liang H."/>
            <person name="Min J."/>
            <person name="Wu Q."/>
            <person name="Cheng S."/>
            <person name="Ruan J."/>
            <person name="Wang M."/>
            <person name="Shi Z."/>
            <person name="Wen M."/>
            <person name="Liu B."/>
            <person name="Ren X."/>
            <person name="Zheng H."/>
            <person name="Dong D."/>
            <person name="Cook K."/>
            <person name="Shan G."/>
            <person name="Zhang H."/>
            <person name="Kosiol C."/>
            <person name="Xie X."/>
            <person name="Lu Z."/>
            <person name="Zheng H."/>
            <person name="Li Y."/>
            <person name="Steiner C.C."/>
            <person name="Lam T.T."/>
            <person name="Lin S."/>
            <person name="Zhang Q."/>
            <person name="Li G."/>
            <person name="Tian J."/>
            <person name="Gong T."/>
            <person name="Liu H."/>
            <person name="Zhang D."/>
            <person name="Fang L."/>
            <person name="Ye C."/>
            <person name="Zhang J."/>
            <person name="Hu W."/>
            <person name="Xu A."/>
            <person name="Ren Y."/>
            <person name="Zhang G."/>
            <person name="Bruford M.W."/>
            <person name="Li Q."/>
            <person name="Ma L."/>
            <person name="Guo Y."/>
            <person name="An N."/>
            <person name="Hu Y."/>
            <person name="Zheng Y."/>
            <person name="Shi Y."/>
            <person name="Li Z."/>
            <person name="Liu Q."/>
            <person name="Chen Y."/>
            <person name="Zhao J."/>
            <person name="Qu N."/>
            <person name="Zhao S."/>
            <person name="Tian F."/>
            <person name="Wang X."/>
            <person name="Wang H."/>
            <person name="Xu L."/>
            <person name="Liu X."/>
            <person name="Vinar T."/>
            <person name="Wang Y."/>
            <person name="Lam T.W."/>
            <person name="Yiu S.M."/>
            <person name="Liu S."/>
            <person name="Zhang H."/>
            <person name="Li D."/>
            <person name="Huang Y."/>
            <person name="Wang X."/>
            <person name="Yang G."/>
            <person name="Jiang Z."/>
            <person name="Wang J."/>
            <person name="Qin N."/>
            <person name="Li L."/>
            <person name="Li J."/>
            <person name="Bolund L."/>
            <person name="Kristiansen K."/>
            <person name="Wong G.K."/>
            <person name="Olson M."/>
            <person name="Zhang X."/>
            <person name="Li S."/>
            <person name="Yang H."/>
            <person name="Wang J."/>
            <person name="Wang J."/>
        </authorList>
    </citation>
    <scope>NUCLEOTIDE SEQUENCE [LARGE SCALE GENOMIC DNA]</scope>
</reference>
<dbReference type="AlphaFoldDB" id="A0A7N5KH59"/>
<evidence type="ECO:0000256" key="5">
    <source>
        <dbReference type="ARBA" id="ARBA00023242"/>
    </source>
</evidence>
<protein>
    <recommendedName>
        <fullName evidence="7">Matrin-type domain-containing protein</fullName>
    </recommendedName>
</protein>
<reference evidence="8" key="3">
    <citation type="submission" date="2025-09" db="UniProtKB">
        <authorList>
            <consortium name="Ensembl"/>
        </authorList>
    </citation>
    <scope>IDENTIFICATION</scope>
</reference>
<evidence type="ECO:0000313" key="8">
    <source>
        <dbReference type="Ensembl" id="ENSAMEP00000040170.1"/>
    </source>
</evidence>
<dbReference type="GO" id="GO:0005634">
    <property type="term" value="C:nucleus"/>
    <property type="evidence" value="ECO:0007669"/>
    <property type="project" value="UniProtKB-SubCell"/>
</dbReference>
<dbReference type="Ensembl" id="ENSAMET00000045898.1">
    <property type="protein sequence ID" value="ENSAMEP00000040170.1"/>
    <property type="gene ID" value="ENSAMEG00000030826.1"/>
</dbReference>
<evidence type="ECO:0000256" key="2">
    <source>
        <dbReference type="ARBA" id="ARBA00022723"/>
    </source>
</evidence>
<accession>A0A7N5KH59</accession>
<dbReference type="InterPro" id="IPR003604">
    <property type="entry name" value="Matrin/U1-like-C_Znf_C2H2"/>
</dbReference>
<feature type="domain" description="Matrin-type" evidence="7">
    <location>
        <begin position="83"/>
        <end position="113"/>
    </location>
</feature>
<keyword evidence="9" id="KW-1185">Reference proteome</keyword>
<evidence type="ECO:0000313" key="9">
    <source>
        <dbReference type="Proteomes" id="UP000008912"/>
    </source>
</evidence>
<dbReference type="InterPro" id="IPR000690">
    <property type="entry name" value="Matrin/U1-C_Znf_C2H2"/>
</dbReference>
<organism evidence="8 9">
    <name type="scientific">Ailuropoda melanoleuca</name>
    <name type="common">Giant panda</name>
    <dbReference type="NCBI Taxonomy" id="9646"/>
    <lineage>
        <taxon>Eukaryota</taxon>
        <taxon>Metazoa</taxon>
        <taxon>Chordata</taxon>
        <taxon>Craniata</taxon>
        <taxon>Vertebrata</taxon>
        <taxon>Euteleostomi</taxon>
        <taxon>Mammalia</taxon>
        <taxon>Eutheria</taxon>
        <taxon>Laurasiatheria</taxon>
        <taxon>Carnivora</taxon>
        <taxon>Caniformia</taxon>
        <taxon>Ursidae</taxon>
        <taxon>Ailuropoda</taxon>
    </lineage>
</organism>
<dbReference type="InParanoid" id="A0A7N5KH59"/>
<keyword evidence="4" id="KW-0862">Zinc</keyword>
<dbReference type="InterPro" id="IPR036236">
    <property type="entry name" value="Znf_C2H2_sf"/>
</dbReference>
<dbReference type="PROSITE" id="PS50171">
    <property type="entry name" value="ZF_MATRIN"/>
    <property type="match status" value="1"/>
</dbReference>
<comment type="subcellular location">
    <subcellularLocation>
        <location evidence="1">Nucleus</location>
    </subcellularLocation>
</comment>
<dbReference type="GO" id="GO:0008270">
    <property type="term" value="F:zinc ion binding"/>
    <property type="evidence" value="ECO:0007669"/>
    <property type="project" value="UniProtKB-KW"/>
</dbReference>
<evidence type="ECO:0000256" key="3">
    <source>
        <dbReference type="ARBA" id="ARBA00022771"/>
    </source>
</evidence>
<dbReference type="Proteomes" id="UP000008912">
    <property type="component" value="Unassembled WGS sequence"/>
</dbReference>
<evidence type="ECO:0000256" key="1">
    <source>
        <dbReference type="ARBA" id="ARBA00004123"/>
    </source>
</evidence>
<evidence type="ECO:0000259" key="7">
    <source>
        <dbReference type="PROSITE" id="PS50171"/>
    </source>
</evidence>
<sequence length="132" mass="14656">MAAGEPQAASKAAAQNPELSCDTVLGKGSEASPSQPCEKPSQDRMESKCEEPESKQRKIDSSEKPKTTSQLKDLDFLVPKAGYFCQICSCFCVDEASMKTHCQSELHQQNMEKFFIKSPAEEKEKEDTEKET</sequence>
<keyword evidence="5" id="KW-0539">Nucleus</keyword>
<evidence type="ECO:0000256" key="4">
    <source>
        <dbReference type="ARBA" id="ARBA00022833"/>
    </source>
</evidence>
<keyword evidence="3" id="KW-0863">Zinc-finger</keyword>
<keyword evidence="2" id="KW-0479">Metal-binding</keyword>
<dbReference type="SMART" id="SM00451">
    <property type="entry name" value="ZnF_U1"/>
    <property type="match status" value="1"/>
</dbReference>
<name>A0A7N5KH59_AILME</name>
<proteinExistence type="predicted"/>